<feature type="domain" description="ABC transporter" evidence="4">
    <location>
        <begin position="8"/>
        <end position="238"/>
    </location>
</feature>
<name>A0ABW2F554_9BACL</name>
<comment type="caution">
    <text evidence="5">The sequence shown here is derived from an EMBL/GenBank/DDBJ whole genome shotgun (WGS) entry which is preliminary data.</text>
</comment>
<dbReference type="InterPro" id="IPR012340">
    <property type="entry name" value="NA-bd_OB-fold"/>
</dbReference>
<dbReference type="Pfam" id="PF08402">
    <property type="entry name" value="TOBE_2"/>
    <property type="match status" value="1"/>
</dbReference>
<dbReference type="EMBL" id="JBHTAI010000004">
    <property type="protein sequence ID" value="MFC7148353.1"/>
    <property type="molecule type" value="Genomic_DNA"/>
</dbReference>
<keyword evidence="3 5" id="KW-0067">ATP-binding</keyword>
<evidence type="ECO:0000256" key="1">
    <source>
        <dbReference type="ARBA" id="ARBA00022448"/>
    </source>
</evidence>
<dbReference type="SUPFAM" id="SSF50331">
    <property type="entry name" value="MOP-like"/>
    <property type="match status" value="1"/>
</dbReference>
<evidence type="ECO:0000259" key="4">
    <source>
        <dbReference type="PROSITE" id="PS50893"/>
    </source>
</evidence>
<dbReference type="InterPro" id="IPR013611">
    <property type="entry name" value="Transp-assoc_OB_typ2"/>
</dbReference>
<dbReference type="PANTHER" id="PTHR42781:SF4">
    <property type="entry name" value="SPERMIDINE_PUTRESCINE IMPORT ATP-BINDING PROTEIN POTA"/>
    <property type="match status" value="1"/>
</dbReference>
<dbReference type="GO" id="GO:0005524">
    <property type="term" value="F:ATP binding"/>
    <property type="evidence" value="ECO:0007669"/>
    <property type="project" value="UniProtKB-KW"/>
</dbReference>
<keyword evidence="6" id="KW-1185">Reference proteome</keyword>
<evidence type="ECO:0000256" key="3">
    <source>
        <dbReference type="ARBA" id="ARBA00022840"/>
    </source>
</evidence>
<evidence type="ECO:0000313" key="6">
    <source>
        <dbReference type="Proteomes" id="UP001596378"/>
    </source>
</evidence>
<gene>
    <name evidence="5" type="ORF">ACFQMJ_07385</name>
</gene>
<dbReference type="SUPFAM" id="SSF52540">
    <property type="entry name" value="P-loop containing nucleoside triphosphate hydrolases"/>
    <property type="match status" value="1"/>
</dbReference>
<dbReference type="Proteomes" id="UP001596378">
    <property type="component" value="Unassembled WGS sequence"/>
</dbReference>
<dbReference type="InterPro" id="IPR003439">
    <property type="entry name" value="ABC_transporter-like_ATP-bd"/>
</dbReference>
<dbReference type="Gene3D" id="3.40.50.300">
    <property type="entry name" value="P-loop containing nucleotide triphosphate hydrolases"/>
    <property type="match status" value="1"/>
</dbReference>
<dbReference type="InterPro" id="IPR027417">
    <property type="entry name" value="P-loop_NTPase"/>
</dbReference>
<dbReference type="InterPro" id="IPR008995">
    <property type="entry name" value="Mo/tungstate-bd_C_term_dom"/>
</dbReference>
<dbReference type="RefSeq" id="WP_378045360.1">
    <property type="nucleotide sequence ID" value="NZ_JBHMDN010000007.1"/>
</dbReference>
<dbReference type="InterPro" id="IPR003593">
    <property type="entry name" value="AAA+_ATPase"/>
</dbReference>
<dbReference type="PANTHER" id="PTHR42781">
    <property type="entry name" value="SPERMIDINE/PUTRESCINE IMPORT ATP-BINDING PROTEIN POTA"/>
    <property type="match status" value="1"/>
</dbReference>
<organism evidence="5 6">
    <name type="scientific">Cohnella cellulosilytica</name>
    <dbReference type="NCBI Taxonomy" id="986710"/>
    <lineage>
        <taxon>Bacteria</taxon>
        <taxon>Bacillati</taxon>
        <taxon>Bacillota</taxon>
        <taxon>Bacilli</taxon>
        <taxon>Bacillales</taxon>
        <taxon>Paenibacillaceae</taxon>
        <taxon>Cohnella</taxon>
    </lineage>
</organism>
<dbReference type="PROSITE" id="PS00211">
    <property type="entry name" value="ABC_TRANSPORTER_1"/>
    <property type="match status" value="1"/>
</dbReference>
<keyword evidence="1" id="KW-0813">Transport</keyword>
<dbReference type="PROSITE" id="PS50893">
    <property type="entry name" value="ABC_TRANSPORTER_2"/>
    <property type="match status" value="1"/>
</dbReference>
<accession>A0ABW2F554</accession>
<dbReference type="Pfam" id="PF00005">
    <property type="entry name" value="ABC_tran"/>
    <property type="match status" value="1"/>
</dbReference>
<proteinExistence type="predicted"/>
<protein>
    <submittedName>
        <fullName evidence="5">ABC transporter ATP-binding protein</fullName>
    </submittedName>
</protein>
<evidence type="ECO:0000256" key="2">
    <source>
        <dbReference type="ARBA" id="ARBA00022741"/>
    </source>
</evidence>
<dbReference type="InterPro" id="IPR050093">
    <property type="entry name" value="ABC_SmlMolc_Importer"/>
</dbReference>
<evidence type="ECO:0000313" key="5">
    <source>
        <dbReference type="EMBL" id="MFC7148353.1"/>
    </source>
</evidence>
<dbReference type="InterPro" id="IPR017871">
    <property type="entry name" value="ABC_transporter-like_CS"/>
</dbReference>
<keyword evidence="2" id="KW-0547">Nucleotide-binding</keyword>
<dbReference type="SMART" id="SM00382">
    <property type="entry name" value="AAA"/>
    <property type="match status" value="1"/>
</dbReference>
<reference evidence="6" key="1">
    <citation type="journal article" date="2019" name="Int. J. Syst. Evol. Microbiol.">
        <title>The Global Catalogue of Microorganisms (GCM) 10K type strain sequencing project: providing services to taxonomists for standard genome sequencing and annotation.</title>
        <authorList>
            <consortium name="The Broad Institute Genomics Platform"/>
            <consortium name="The Broad Institute Genome Sequencing Center for Infectious Disease"/>
            <person name="Wu L."/>
            <person name="Ma J."/>
        </authorList>
    </citation>
    <scope>NUCLEOTIDE SEQUENCE [LARGE SCALE GENOMIC DNA]</scope>
    <source>
        <strain evidence="6">KCTC 12907</strain>
    </source>
</reference>
<dbReference type="Gene3D" id="2.40.50.140">
    <property type="entry name" value="Nucleic acid-binding proteins"/>
    <property type="match status" value="1"/>
</dbReference>
<sequence length="323" mass="36309">MSQRTVKLEIRNMSKQFKNGDGVRDVNLAVYEGEFLTMLGPSGCGKTTILRAIGGFAEVDQGDILIDERSVSQLPPEKRPTAMVFQSYNLWSHMTIFDNLAFGLHIRKVPKKEIQRRTQEMLELVKMSGVEKKYPAQLSGGQQQRIAIARALLLQPSVLLLDEPFSALDAKIRSQMRAELKKIQEDLNITVVFVTHDQEEAMAISHRIVVMNKGVFEQIGTPTEIYDKPASQYVASFIGDMNFIKEPDGKILAVRPEAITLSKAGEGGKWSGYIRTIMVLGHYAEIVVQAGEQTIKIFQPRHISDTFSQNDPVSLSFDKYQVY</sequence>